<comment type="caution">
    <text evidence="2">The sequence shown here is derived from an EMBL/GenBank/DDBJ whole genome shotgun (WGS) entry which is preliminary data.</text>
</comment>
<evidence type="ECO:0000313" key="2">
    <source>
        <dbReference type="EMBL" id="OAJ52129.1"/>
    </source>
</evidence>
<dbReference type="InterPro" id="IPR021747">
    <property type="entry name" value="DUF3313"/>
</dbReference>
<sequence length="220" mass="23814">MKRSVKVRHVLLAATCAALVGCSSVTPVAYSGIASAPYLRSNPQDDSGRIPYRFSTQTDWQQYTKVIIDPVVVYRGTDNQFGDMRDEDKTALANYMQTRFAEKLGTRFEIATQPGPNTLRLRLTLTGAKTSTPVISTFSRIDIAGGLYNGVQAVRGREGAFTGSVIYAVEIYDAPTNRLINAYVTKQYPNAMNIGASFGSLGASKTGIEKGADALVAQLK</sequence>
<feature type="chain" id="PRO_5008393323" description="DUF3313 domain-containing protein" evidence="1">
    <location>
        <begin position="30"/>
        <end position="220"/>
    </location>
</feature>
<dbReference type="STRING" id="1462993.A6V36_18610"/>
<dbReference type="EMBL" id="LXKA01000382">
    <property type="protein sequence ID" value="OAJ52129.1"/>
    <property type="molecule type" value="Genomic_DNA"/>
</dbReference>
<dbReference type="Pfam" id="PF11769">
    <property type="entry name" value="DUF3313"/>
    <property type="match status" value="1"/>
</dbReference>
<dbReference type="OrthoDB" id="7585546at2"/>
<dbReference type="RefSeq" id="WP_064265159.1">
    <property type="nucleotide sequence ID" value="NZ_LXJZ01000020.1"/>
</dbReference>
<evidence type="ECO:0000313" key="4">
    <source>
        <dbReference type="Proteomes" id="UP000077961"/>
    </source>
</evidence>
<reference evidence="4 5" key="1">
    <citation type="submission" date="2016-04" db="EMBL/GenBank/DDBJ databases">
        <title>Reclassification of Paraburkholderia panaciterrae (Farh et al. 2015) Dobritsa &amp; Samadpour 2016 as a later homotypic synonym of Paraburkholderia ginsengiterrae (Farh et al. 2015) Dobritsa &amp; Samadpour 2016.</title>
        <authorList>
            <person name="Dobritsa A.P."/>
            <person name="Kutumbaka K."/>
            <person name="Samadpour M."/>
        </authorList>
    </citation>
    <scope>NUCLEOTIDE SEQUENCE [LARGE SCALE GENOMIC DNA]</scope>
    <source>
        <strain evidence="2 5">DCY85</strain>
        <strain evidence="3 4">DCY85-1</strain>
    </source>
</reference>
<evidence type="ECO:0008006" key="6">
    <source>
        <dbReference type="Google" id="ProtNLM"/>
    </source>
</evidence>
<gene>
    <name evidence="3" type="ORF">A6V36_18610</name>
    <name evidence="2" type="ORF">A6V37_10790</name>
</gene>
<accession>A0A1A9MZ24</accession>
<keyword evidence="1" id="KW-0732">Signal</keyword>
<dbReference type="Proteomes" id="UP000078116">
    <property type="component" value="Unassembled WGS sequence"/>
</dbReference>
<protein>
    <recommendedName>
        <fullName evidence="6">DUF3313 domain-containing protein</fullName>
    </recommendedName>
</protein>
<dbReference type="AlphaFoldDB" id="A0A1A9MZ24"/>
<evidence type="ECO:0000313" key="3">
    <source>
        <dbReference type="EMBL" id="OAJ63494.1"/>
    </source>
</evidence>
<evidence type="ECO:0000256" key="1">
    <source>
        <dbReference type="SAM" id="SignalP"/>
    </source>
</evidence>
<evidence type="ECO:0000313" key="5">
    <source>
        <dbReference type="Proteomes" id="UP000078116"/>
    </source>
</evidence>
<dbReference type="Proteomes" id="UP000077961">
    <property type="component" value="Unassembled WGS sequence"/>
</dbReference>
<dbReference type="PROSITE" id="PS51257">
    <property type="entry name" value="PROKAR_LIPOPROTEIN"/>
    <property type="match status" value="1"/>
</dbReference>
<organism evidence="2 5">
    <name type="scientific">Paraburkholderia ginsengiterrae</name>
    <dbReference type="NCBI Taxonomy" id="1462993"/>
    <lineage>
        <taxon>Bacteria</taxon>
        <taxon>Pseudomonadati</taxon>
        <taxon>Pseudomonadota</taxon>
        <taxon>Betaproteobacteria</taxon>
        <taxon>Burkholderiales</taxon>
        <taxon>Burkholderiaceae</taxon>
        <taxon>Paraburkholderia</taxon>
    </lineage>
</organism>
<keyword evidence="4" id="KW-1185">Reference proteome</keyword>
<feature type="signal peptide" evidence="1">
    <location>
        <begin position="1"/>
        <end position="29"/>
    </location>
</feature>
<proteinExistence type="predicted"/>
<name>A0A1A9MZ24_9BURK</name>
<dbReference type="EMBL" id="LXJZ01000020">
    <property type="protein sequence ID" value="OAJ63494.1"/>
    <property type="molecule type" value="Genomic_DNA"/>
</dbReference>